<accession>A0A2T1C7M9</accession>
<evidence type="ECO:0000313" key="3">
    <source>
        <dbReference type="Proteomes" id="UP000238762"/>
    </source>
</evidence>
<gene>
    <name evidence="2" type="ORF">C7B64_04605</name>
</gene>
<dbReference type="EMBL" id="PVWJ01000015">
    <property type="protein sequence ID" value="PSB04246.1"/>
    <property type="molecule type" value="Genomic_DNA"/>
</dbReference>
<feature type="signal peptide" evidence="1">
    <location>
        <begin position="1"/>
        <end position="23"/>
    </location>
</feature>
<keyword evidence="3" id="KW-1185">Reference proteome</keyword>
<reference evidence="2 3" key="1">
    <citation type="submission" date="2018-02" db="EMBL/GenBank/DDBJ databases">
        <authorList>
            <person name="Cohen D.B."/>
            <person name="Kent A.D."/>
        </authorList>
    </citation>
    <scope>NUCLEOTIDE SEQUENCE [LARGE SCALE GENOMIC DNA]</scope>
    <source>
        <strain evidence="2 3">CCAP 1448/3</strain>
    </source>
</reference>
<dbReference type="AlphaFoldDB" id="A0A2T1C7M9"/>
<reference evidence="2 3" key="2">
    <citation type="submission" date="2018-03" db="EMBL/GenBank/DDBJ databases">
        <title>The ancient ancestry and fast evolution of plastids.</title>
        <authorList>
            <person name="Moore K.R."/>
            <person name="Magnabosco C."/>
            <person name="Momper L."/>
            <person name="Gold D.A."/>
            <person name="Bosak T."/>
            <person name="Fournier G.P."/>
        </authorList>
    </citation>
    <scope>NUCLEOTIDE SEQUENCE [LARGE SCALE GENOMIC DNA]</scope>
    <source>
        <strain evidence="2 3">CCAP 1448/3</strain>
    </source>
</reference>
<keyword evidence="1" id="KW-0732">Signal</keyword>
<comment type="caution">
    <text evidence="2">The sequence shown here is derived from an EMBL/GenBank/DDBJ whole genome shotgun (WGS) entry which is preliminary data.</text>
</comment>
<dbReference type="RefSeq" id="WP_106287478.1">
    <property type="nucleotide sequence ID" value="NZ_CAWNTC010000200.1"/>
</dbReference>
<feature type="chain" id="PRO_5015529196" evidence="1">
    <location>
        <begin position="24"/>
        <end position="97"/>
    </location>
</feature>
<protein>
    <submittedName>
        <fullName evidence="2">Uncharacterized protein</fullName>
    </submittedName>
</protein>
<dbReference type="OrthoDB" id="532473at2"/>
<name>A0A2T1C7M9_9CYAN</name>
<evidence type="ECO:0000256" key="1">
    <source>
        <dbReference type="SAM" id="SignalP"/>
    </source>
</evidence>
<proteinExistence type="predicted"/>
<dbReference type="Proteomes" id="UP000238762">
    <property type="component" value="Unassembled WGS sequence"/>
</dbReference>
<sequence>MPKILILLLGLLLSLGLAFPAQASTCKNYNNHKICILNIKRSAKYAWEYRVVVSVDDMKRPLEVYDCRDRVRVQPDGHIIPFSQDEAGNLICSFFRN</sequence>
<organism evidence="2 3">
    <name type="scientific">Merismopedia glauca CCAP 1448/3</name>
    <dbReference type="NCBI Taxonomy" id="1296344"/>
    <lineage>
        <taxon>Bacteria</taxon>
        <taxon>Bacillati</taxon>
        <taxon>Cyanobacteriota</taxon>
        <taxon>Cyanophyceae</taxon>
        <taxon>Synechococcales</taxon>
        <taxon>Merismopediaceae</taxon>
        <taxon>Merismopedia</taxon>
    </lineage>
</organism>
<evidence type="ECO:0000313" key="2">
    <source>
        <dbReference type="EMBL" id="PSB04246.1"/>
    </source>
</evidence>